<name>A0A8J5QUA9_9HYME</name>
<dbReference type="OrthoDB" id="10480809at2759"/>
<keyword evidence="1" id="KW-0732">Signal</keyword>
<evidence type="ECO:0000313" key="2">
    <source>
        <dbReference type="EMBL" id="KAG8033850.1"/>
    </source>
</evidence>
<accession>A0A8J5QUA9</accession>
<protein>
    <submittedName>
        <fullName evidence="2">Uncharacterized protein</fullName>
    </submittedName>
</protein>
<reference evidence="2" key="1">
    <citation type="submission" date="2020-03" db="EMBL/GenBank/DDBJ databases">
        <authorList>
            <person name="Chebbi M.A."/>
            <person name="Drezen J.M."/>
        </authorList>
    </citation>
    <scope>NUCLEOTIDE SEQUENCE</scope>
    <source>
        <tissue evidence="2">Whole body</tissue>
    </source>
</reference>
<proteinExistence type="predicted"/>
<gene>
    <name evidence="2" type="ORF">G9C98_008331</name>
</gene>
<feature type="signal peptide" evidence="1">
    <location>
        <begin position="1"/>
        <end position="24"/>
    </location>
</feature>
<reference evidence="2" key="2">
    <citation type="submission" date="2021-04" db="EMBL/GenBank/DDBJ databases">
        <title>Genome-wide patterns of bracovirus chromosomal integration into multiple host tissues during parasitism.</title>
        <authorList>
            <person name="Chebbi M.A.C."/>
        </authorList>
    </citation>
    <scope>NUCLEOTIDE SEQUENCE</scope>
    <source>
        <tissue evidence="2">Whole body</tissue>
    </source>
</reference>
<evidence type="ECO:0000256" key="1">
    <source>
        <dbReference type="SAM" id="SignalP"/>
    </source>
</evidence>
<dbReference type="Proteomes" id="UP000729913">
    <property type="component" value="Unassembled WGS sequence"/>
</dbReference>
<feature type="chain" id="PRO_5035199066" evidence="1">
    <location>
        <begin position="25"/>
        <end position="461"/>
    </location>
</feature>
<dbReference type="EMBL" id="JAAOIC020000072">
    <property type="protein sequence ID" value="KAG8033850.1"/>
    <property type="molecule type" value="Genomic_DNA"/>
</dbReference>
<dbReference type="AlphaFoldDB" id="A0A8J5QUA9"/>
<organism evidence="2 3">
    <name type="scientific">Cotesia typhae</name>
    <dbReference type="NCBI Taxonomy" id="2053667"/>
    <lineage>
        <taxon>Eukaryota</taxon>
        <taxon>Metazoa</taxon>
        <taxon>Ecdysozoa</taxon>
        <taxon>Arthropoda</taxon>
        <taxon>Hexapoda</taxon>
        <taxon>Insecta</taxon>
        <taxon>Pterygota</taxon>
        <taxon>Neoptera</taxon>
        <taxon>Endopterygota</taxon>
        <taxon>Hymenoptera</taxon>
        <taxon>Apocrita</taxon>
        <taxon>Ichneumonoidea</taxon>
        <taxon>Braconidae</taxon>
        <taxon>Microgastrinae</taxon>
        <taxon>Cotesia</taxon>
    </lineage>
</organism>
<evidence type="ECO:0000313" key="3">
    <source>
        <dbReference type="Proteomes" id="UP000729913"/>
    </source>
</evidence>
<keyword evidence="3" id="KW-1185">Reference proteome</keyword>
<comment type="caution">
    <text evidence="2">The sequence shown here is derived from an EMBL/GenBank/DDBJ whole genome shotgun (WGS) entry which is preliminary data.</text>
</comment>
<sequence length="461" mass="52701">MNYWMSWKLNVLISMSILIKGCLCCQVVTDRPIEEIHEENKKSPWLVIINDMTVERDFMGGLASHGYGSLIHAKLVLTSGYSFFNVKPENLEVFANVSAVSKKDFRYDRRQVIFMTGAWAIKEKEKSVNDSVILILYKPFDLGDRVNVINLAGSDDKVDKNCKIYHWQIVTSSYTDRLYDSISTDILHYPYNITLNAEEFKLTEEEIVKMRKDLDCIVEKCIDENGSSKEMTRKLSFLGTPIVCPLEDGTPVQVGFSTIVYEIQGKGDNQVVKYDSGGFVRFLSDKEKTNCTAKNKEIICVTRKVSVVLNSSLPKKKEHSIEDWAVLLLEEPFPMNDRINVIKLAYRVLHYAYNVTLNGDEFELTEEGITKMEKDGDCLIENCVDYDEKLQILAKKISFAGSPIICQRLDETPIQVGFSTAVFVISDDEKMPNFKFQRGGFVRLFNDTDRYLKGVVHSKYL</sequence>